<comment type="caution">
    <text evidence="1">The sequence shown here is derived from an EMBL/GenBank/DDBJ whole genome shotgun (WGS) entry which is preliminary data.</text>
</comment>
<dbReference type="STRING" id="1182545.A0A072P6P4"/>
<dbReference type="VEuPathDB" id="FungiDB:A1O9_08291"/>
<name>A0A072P6P4_9EURO</name>
<organism evidence="1 2">
    <name type="scientific">Exophiala aquamarina CBS 119918</name>
    <dbReference type="NCBI Taxonomy" id="1182545"/>
    <lineage>
        <taxon>Eukaryota</taxon>
        <taxon>Fungi</taxon>
        <taxon>Dikarya</taxon>
        <taxon>Ascomycota</taxon>
        <taxon>Pezizomycotina</taxon>
        <taxon>Eurotiomycetes</taxon>
        <taxon>Chaetothyriomycetidae</taxon>
        <taxon>Chaetothyriales</taxon>
        <taxon>Herpotrichiellaceae</taxon>
        <taxon>Exophiala</taxon>
    </lineage>
</organism>
<dbReference type="EMBL" id="AMGV01000007">
    <property type="protein sequence ID" value="KEF55541.1"/>
    <property type="molecule type" value="Genomic_DNA"/>
</dbReference>
<accession>A0A072P6P4</accession>
<dbReference type="RefSeq" id="XP_013258131.1">
    <property type="nucleotide sequence ID" value="XM_013402677.1"/>
</dbReference>
<dbReference type="GeneID" id="25283204"/>
<evidence type="ECO:0000313" key="1">
    <source>
        <dbReference type="EMBL" id="KEF55541.1"/>
    </source>
</evidence>
<dbReference type="OrthoDB" id="448448at2759"/>
<proteinExistence type="predicted"/>
<dbReference type="Proteomes" id="UP000027920">
    <property type="component" value="Unassembled WGS sequence"/>
</dbReference>
<gene>
    <name evidence="1" type="ORF">A1O9_08291</name>
</gene>
<evidence type="ECO:0000313" key="2">
    <source>
        <dbReference type="Proteomes" id="UP000027920"/>
    </source>
</evidence>
<dbReference type="AlphaFoldDB" id="A0A072P6P4"/>
<keyword evidence="2" id="KW-1185">Reference proteome</keyword>
<protein>
    <submittedName>
        <fullName evidence="1">Uncharacterized protein</fullName>
    </submittedName>
</protein>
<dbReference type="HOGENOM" id="CLU_1627048_0_0_1"/>
<reference evidence="1 2" key="1">
    <citation type="submission" date="2013-03" db="EMBL/GenBank/DDBJ databases">
        <title>The Genome Sequence of Exophiala aquamarina CBS 119918.</title>
        <authorList>
            <consortium name="The Broad Institute Genomics Platform"/>
            <person name="Cuomo C."/>
            <person name="de Hoog S."/>
            <person name="Gorbushina A."/>
            <person name="Walker B."/>
            <person name="Young S.K."/>
            <person name="Zeng Q."/>
            <person name="Gargeya S."/>
            <person name="Fitzgerald M."/>
            <person name="Haas B."/>
            <person name="Abouelleil A."/>
            <person name="Allen A.W."/>
            <person name="Alvarado L."/>
            <person name="Arachchi H.M."/>
            <person name="Berlin A.M."/>
            <person name="Chapman S.B."/>
            <person name="Gainer-Dewar J."/>
            <person name="Goldberg J."/>
            <person name="Griggs A."/>
            <person name="Gujja S."/>
            <person name="Hansen M."/>
            <person name="Howarth C."/>
            <person name="Imamovic A."/>
            <person name="Ireland A."/>
            <person name="Larimer J."/>
            <person name="McCowan C."/>
            <person name="Murphy C."/>
            <person name="Pearson M."/>
            <person name="Poon T.W."/>
            <person name="Priest M."/>
            <person name="Roberts A."/>
            <person name="Saif S."/>
            <person name="Shea T."/>
            <person name="Sisk P."/>
            <person name="Sykes S."/>
            <person name="Wortman J."/>
            <person name="Nusbaum C."/>
            <person name="Birren B."/>
        </authorList>
    </citation>
    <scope>NUCLEOTIDE SEQUENCE [LARGE SCALE GENOMIC DNA]</scope>
    <source>
        <strain evidence="1 2">CBS 119918</strain>
    </source>
</reference>
<sequence>MLGPGAKQTKFCAIIYGPSNKAAIVGTWLDQCSIYLQLPEKCDRHMRYSNPHCLSFSDETVVMTSELESVHTNTVTGHSDGGVDYYVELDFDESFAEATQPALISAPLHSYQKQGLTFMLQREQGWHFREFRRDVWRSYYDRHGITRLEMSLCFPLGSEAPGV</sequence>